<dbReference type="GO" id="GO:0005524">
    <property type="term" value="F:ATP binding"/>
    <property type="evidence" value="ECO:0007669"/>
    <property type="project" value="UniProtKB-KW"/>
</dbReference>
<keyword evidence="1" id="KW-0808">Transferase</keyword>
<dbReference type="CDD" id="cd16936">
    <property type="entry name" value="HATPase_RsbW-like"/>
    <property type="match status" value="1"/>
</dbReference>
<dbReference type="Pfam" id="PF13581">
    <property type="entry name" value="HATPase_c_2"/>
    <property type="match status" value="1"/>
</dbReference>
<dbReference type="PANTHER" id="PTHR35526:SF3">
    <property type="entry name" value="ANTI-SIGMA-F FACTOR RSBW"/>
    <property type="match status" value="1"/>
</dbReference>
<sequence>MNDTSDTDSYAFPTREYRISLRVGSHSPRHVRRVVRALVRLWGLAHLADAAELAVTELLVNVYRHVPDRRCTVAVRRHEDGGDGVVVAVHDDHPVLPTARDAGPWEERGRGLALIAAAADKWGVAPDDEGPQRTTGKTVWCELRA</sequence>
<feature type="domain" description="Histidine kinase/HSP90-like ATPase" evidence="2">
    <location>
        <begin position="29"/>
        <end position="124"/>
    </location>
</feature>
<protein>
    <submittedName>
        <fullName evidence="3">ATP-binding protein</fullName>
    </submittedName>
</protein>
<keyword evidence="3" id="KW-0067">ATP-binding</keyword>
<dbReference type="PANTHER" id="PTHR35526">
    <property type="entry name" value="ANTI-SIGMA-F FACTOR RSBW-RELATED"/>
    <property type="match status" value="1"/>
</dbReference>
<evidence type="ECO:0000256" key="1">
    <source>
        <dbReference type="ARBA" id="ARBA00022527"/>
    </source>
</evidence>
<dbReference type="SUPFAM" id="SSF55874">
    <property type="entry name" value="ATPase domain of HSP90 chaperone/DNA topoisomerase II/histidine kinase"/>
    <property type="match status" value="1"/>
</dbReference>
<dbReference type="EMBL" id="JBHSPX010000002">
    <property type="protein sequence ID" value="MFC6061883.1"/>
    <property type="molecule type" value="Genomic_DNA"/>
</dbReference>
<reference evidence="4" key="1">
    <citation type="journal article" date="2019" name="Int. J. Syst. Evol. Microbiol.">
        <title>The Global Catalogue of Microorganisms (GCM) 10K type strain sequencing project: providing services to taxonomists for standard genome sequencing and annotation.</title>
        <authorList>
            <consortium name="The Broad Institute Genomics Platform"/>
            <consortium name="The Broad Institute Genome Sequencing Center for Infectious Disease"/>
            <person name="Wu L."/>
            <person name="Ma J."/>
        </authorList>
    </citation>
    <scope>NUCLEOTIDE SEQUENCE [LARGE SCALE GENOMIC DNA]</scope>
    <source>
        <strain evidence="4">CGMCC 1.15180</strain>
    </source>
</reference>
<dbReference type="RefSeq" id="WP_031062253.1">
    <property type="nucleotide sequence ID" value="NZ_JBHSPX010000002.1"/>
</dbReference>
<evidence type="ECO:0000313" key="4">
    <source>
        <dbReference type="Proteomes" id="UP001596139"/>
    </source>
</evidence>
<dbReference type="Proteomes" id="UP001596139">
    <property type="component" value="Unassembled WGS sequence"/>
</dbReference>
<proteinExistence type="predicted"/>
<name>A0ABW1MFC7_9ACTN</name>
<gene>
    <name evidence="3" type="ORF">ACFP4F_04920</name>
</gene>
<keyword evidence="1" id="KW-0418">Kinase</keyword>
<keyword evidence="3" id="KW-0547">Nucleotide-binding</keyword>
<keyword evidence="1" id="KW-0723">Serine/threonine-protein kinase</keyword>
<dbReference type="InterPro" id="IPR036890">
    <property type="entry name" value="HATPase_C_sf"/>
</dbReference>
<comment type="caution">
    <text evidence="3">The sequence shown here is derived from an EMBL/GenBank/DDBJ whole genome shotgun (WGS) entry which is preliminary data.</text>
</comment>
<dbReference type="Gene3D" id="3.30.565.10">
    <property type="entry name" value="Histidine kinase-like ATPase, C-terminal domain"/>
    <property type="match status" value="1"/>
</dbReference>
<accession>A0ABW1MFC7</accession>
<organism evidence="3 4">
    <name type="scientific">Streptomyces ochraceiscleroticus</name>
    <dbReference type="NCBI Taxonomy" id="47761"/>
    <lineage>
        <taxon>Bacteria</taxon>
        <taxon>Bacillati</taxon>
        <taxon>Actinomycetota</taxon>
        <taxon>Actinomycetes</taxon>
        <taxon>Kitasatosporales</taxon>
        <taxon>Streptomycetaceae</taxon>
        <taxon>Streptomyces</taxon>
    </lineage>
</organism>
<evidence type="ECO:0000313" key="3">
    <source>
        <dbReference type="EMBL" id="MFC6061883.1"/>
    </source>
</evidence>
<dbReference type="InterPro" id="IPR003594">
    <property type="entry name" value="HATPase_dom"/>
</dbReference>
<keyword evidence="4" id="KW-1185">Reference proteome</keyword>
<evidence type="ECO:0000259" key="2">
    <source>
        <dbReference type="Pfam" id="PF13581"/>
    </source>
</evidence>
<dbReference type="InterPro" id="IPR050267">
    <property type="entry name" value="Anti-sigma-factor_SerPK"/>
</dbReference>